<feature type="coiled-coil region" evidence="1">
    <location>
        <begin position="107"/>
        <end position="134"/>
    </location>
</feature>
<gene>
    <name evidence="3" type="ORF">PCOR1329_LOCUS46062</name>
</gene>
<comment type="caution">
    <text evidence="3">The sequence shown here is derived from an EMBL/GenBank/DDBJ whole genome shotgun (WGS) entry which is preliminary data.</text>
</comment>
<proteinExistence type="predicted"/>
<name>A0ABN9U823_9DINO</name>
<keyword evidence="4" id="KW-1185">Reference proteome</keyword>
<accession>A0ABN9U823</accession>
<feature type="compositionally biased region" description="Low complexity" evidence="2">
    <location>
        <begin position="14"/>
        <end position="36"/>
    </location>
</feature>
<evidence type="ECO:0008006" key="5">
    <source>
        <dbReference type="Google" id="ProtNLM"/>
    </source>
</evidence>
<reference evidence="3" key="1">
    <citation type="submission" date="2023-10" db="EMBL/GenBank/DDBJ databases">
        <authorList>
            <person name="Chen Y."/>
            <person name="Shah S."/>
            <person name="Dougan E. K."/>
            <person name="Thang M."/>
            <person name="Chan C."/>
        </authorList>
    </citation>
    <scope>NUCLEOTIDE SEQUENCE [LARGE SCALE GENOMIC DNA]</scope>
</reference>
<keyword evidence="1" id="KW-0175">Coiled coil</keyword>
<feature type="region of interest" description="Disordered" evidence="2">
    <location>
        <begin position="217"/>
        <end position="237"/>
    </location>
</feature>
<evidence type="ECO:0000313" key="3">
    <source>
        <dbReference type="EMBL" id="CAK0855277.1"/>
    </source>
</evidence>
<feature type="region of interest" description="Disordered" evidence="2">
    <location>
        <begin position="1"/>
        <end position="47"/>
    </location>
</feature>
<protein>
    <recommendedName>
        <fullName evidence="5">Inositol-pentakisphosphate 2-kinase</fullName>
    </recommendedName>
</protein>
<evidence type="ECO:0000256" key="2">
    <source>
        <dbReference type="SAM" id="MobiDB-lite"/>
    </source>
</evidence>
<dbReference type="Proteomes" id="UP001189429">
    <property type="component" value="Unassembled WGS sequence"/>
</dbReference>
<organism evidence="3 4">
    <name type="scientific">Prorocentrum cordatum</name>
    <dbReference type="NCBI Taxonomy" id="2364126"/>
    <lineage>
        <taxon>Eukaryota</taxon>
        <taxon>Sar</taxon>
        <taxon>Alveolata</taxon>
        <taxon>Dinophyceae</taxon>
        <taxon>Prorocentrales</taxon>
        <taxon>Prorocentraceae</taxon>
        <taxon>Prorocentrum</taxon>
    </lineage>
</organism>
<sequence>MTPGPCAAGVGSVATPARAGATPPDATPPDAAHGATPPGPAREERLPDQMLRISAGKAAAAAGIHPYSDLGEMFLELVYQDLQEQLLAEAALAGVEVVTPTDQREQLMEKSGERKALEEALQQALKAAGIEEAKEAQQAFSRIAARAAGAGRLTTEEAAELQELLGKEVSLNFGALHEDAAIEVYAERIGRPVYGQQRRVNVAMPLSGPAEALAHAFPGTPCGAPRREAPRAEPAGGSAAPAEEALFRLTGFVDGMADVPRLREPGADRCLGPEGRGQRAGPAEALAALADEPLIVEVKHRMGSIKDPPETYDRVQLCSYCRALGCTRGDLVQCIREGGRPRLHVTRFDFSPGSHDGDGWDRHVLPGLYATARAVYAARRDLGARLRLLAAETPESRAAIVEEFCPHLAR</sequence>
<dbReference type="EMBL" id="CAUYUJ010015535">
    <property type="protein sequence ID" value="CAK0855277.1"/>
    <property type="molecule type" value="Genomic_DNA"/>
</dbReference>
<evidence type="ECO:0000256" key="1">
    <source>
        <dbReference type="SAM" id="Coils"/>
    </source>
</evidence>
<evidence type="ECO:0000313" key="4">
    <source>
        <dbReference type="Proteomes" id="UP001189429"/>
    </source>
</evidence>